<proteinExistence type="predicted"/>
<comment type="caution">
    <text evidence="1">The sequence shown here is derived from an EMBL/GenBank/DDBJ whole genome shotgun (WGS) entry which is preliminary data.</text>
</comment>
<evidence type="ECO:0000313" key="2">
    <source>
        <dbReference type="Proteomes" id="UP000319812"/>
    </source>
</evidence>
<organism evidence="1 2">
    <name type="scientific">Halomonas halmophila</name>
    <dbReference type="NCBI Taxonomy" id="252"/>
    <lineage>
        <taxon>Bacteria</taxon>
        <taxon>Pseudomonadati</taxon>
        <taxon>Pseudomonadota</taxon>
        <taxon>Gammaproteobacteria</taxon>
        <taxon>Oceanospirillales</taxon>
        <taxon>Halomonadaceae</taxon>
        <taxon>Halomonas</taxon>
    </lineage>
</organism>
<sequence>MTLPVAWQTILSPEVRFDSDVEHHPVTGVVHMRALANSRLRLANGKASIRSAKRRLNPLSFTLLLPPATMPDEPPVHGILAHTRAACRRQAWRFQPHYREE</sequence>
<reference evidence="1 2" key="1">
    <citation type="submission" date="2019-06" db="EMBL/GenBank/DDBJ databases">
        <title>Whole genome shotgun sequence of Halomonas halmophila NBRC 15537.</title>
        <authorList>
            <person name="Hosoyama A."/>
            <person name="Uohara A."/>
            <person name="Ohji S."/>
            <person name="Ichikawa N."/>
        </authorList>
    </citation>
    <scope>NUCLEOTIDE SEQUENCE [LARGE SCALE GENOMIC DNA]</scope>
    <source>
        <strain evidence="1 2">NBRC 15537</strain>
    </source>
</reference>
<dbReference type="Proteomes" id="UP000319812">
    <property type="component" value="Unassembled WGS sequence"/>
</dbReference>
<accession>A0A4Y4F583</accession>
<name>A0A4Y4F583_9GAMM</name>
<keyword evidence="2" id="KW-1185">Reference proteome</keyword>
<dbReference type="AlphaFoldDB" id="A0A4Y4F583"/>
<dbReference type="EMBL" id="BJOC01000026">
    <property type="protein sequence ID" value="GED23004.1"/>
    <property type="molecule type" value="Genomic_DNA"/>
</dbReference>
<gene>
    <name evidence="1" type="ORF">HHA01_19810</name>
</gene>
<evidence type="ECO:0000313" key="1">
    <source>
        <dbReference type="EMBL" id="GED23004.1"/>
    </source>
</evidence>
<protein>
    <submittedName>
        <fullName evidence="1">Uncharacterized protein</fullName>
    </submittedName>
</protein>